<dbReference type="RefSeq" id="WP_184807849.1">
    <property type="nucleotide sequence ID" value="NZ_JACIIZ010000031.1"/>
</dbReference>
<reference evidence="2 3" key="1">
    <citation type="submission" date="2020-08" db="EMBL/GenBank/DDBJ databases">
        <title>Genomic Encyclopedia of Type Strains, Phase IV (KMG-IV): sequencing the most valuable type-strain genomes for metagenomic binning, comparative biology and taxonomic classification.</title>
        <authorList>
            <person name="Goeker M."/>
        </authorList>
    </citation>
    <scope>NUCLEOTIDE SEQUENCE [LARGE SCALE GENOMIC DNA]</scope>
    <source>
        <strain evidence="2 3">DSM 22198</strain>
    </source>
</reference>
<dbReference type="AlphaFoldDB" id="A0A7X0B3Z9"/>
<evidence type="ECO:0000313" key="3">
    <source>
        <dbReference type="Proteomes" id="UP000539175"/>
    </source>
</evidence>
<feature type="signal peptide" evidence="1">
    <location>
        <begin position="1"/>
        <end position="26"/>
    </location>
</feature>
<evidence type="ECO:0008006" key="4">
    <source>
        <dbReference type="Google" id="ProtNLM"/>
    </source>
</evidence>
<dbReference type="EMBL" id="JACIIZ010000031">
    <property type="protein sequence ID" value="MBB6255337.1"/>
    <property type="molecule type" value="Genomic_DNA"/>
</dbReference>
<keyword evidence="1" id="KW-0732">Signal</keyword>
<accession>A0A7X0B3Z9</accession>
<sequence length="126" mass="12775">MASISRVFAALVLGGLVTAAAPAAMAQSLGVERACGKAPVAPVNHLSATASAADVSAATAEVRAYGKAAQARLACLDNLSARSVIAWTPDGRAAIASSYDRTIRDLKVVARDFSALPVEQVADTAH</sequence>
<proteinExistence type="predicted"/>
<comment type="caution">
    <text evidence="2">The sequence shown here is derived from an EMBL/GenBank/DDBJ whole genome shotgun (WGS) entry which is preliminary data.</text>
</comment>
<evidence type="ECO:0000256" key="1">
    <source>
        <dbReference type="SAM" id="SignalP"/>
    </source>
</evidence>
<feature type="chain" id="PRO_5030819959" description="UrcA family protein" evidence="1">
    <location>
        <begin position="27"/>
        <end position="126"/>
    </location>
</feature>
<name>A0A7X0B3Z9_9PROT</name>
<organism evidence="2 3">
    <name type="scientific">Nitrospirillum iridis</name>
    <dbReference type="NCBI Taxonomy" id="765888"/>
    <lineage>
        <taxon>Bacteria</taxon>
        <taxon>Pseudomonadati</taxon>
        <taxon>Pseudomonadota</taxon>
        <taxon>Alphaproteobacteria</taxon>
        <taxon>Rhodospirillales</taxon>
        <taxon>Azospirillaceae</taxon>
        <taxon>Nitrospirillum</taxon>
    </lineage>
</organism>
<evidence type="ECO:0000313" key="2">
    <source>
        <dbReference type="EMBL" id="MBB6255337.1"/>
    </source>
</evidence>
<protein>
    <recommendedName>
        <fullName evidence="4">UrcA family protein</fullName>
    </recommendedName>
</protein>
<keyword evidence="3" id="KW-1185">Reference proteome</keyword>
<dbReference type="Proteomes" id="UP000539175">
    <property type="component" value="Unassembled WGS sequence"/>
</dbReference>
<gene>
    <name evidence="2" type="ORF">FHS74_005936</name>
</gene>